<evidence type="ECO:0000256" key="1">
    <source>
        <dbReference type="SAM" id="MobiDB-lite"/>
    </source>
</evidence>
<reference evidence="2 3" key="1">
    <citation type="journal article" date="2012" name="Genome Biol.">
        <title>Genome and low-iron response of an oceanic diatom adapted to chronic iron limitation.</title>
        <authorList>
            <person name="Lommer M."/>
            <person name="Specht M."/>
            <person name="Roy A.S."/>
            <person name="Kraemer L."/>
            <person name="Andreson R."/>
            <person name="Gutowska M.A."/>
            <person name="Wolf J."/>
            <person name="Bergner S.V."/>
            <person name="Schilhabel M.B."/>
            <person name="Klostermeier U.C."/>
            <person name="Beiko R.G."/>
            <person name="Rosenstiel P."/>
            <person name="Hippler M."/>
            <person name="Laroche J."/>
        </authorList>
    </citation>
    <scope>NUCLEOTIDE SEQUENCE [LARGE SCALE GENOMIC DNA]</scope>
    <source>
        <strain evidence="2 3">CCMP1005</strain>
    </source>
</reference>
<comment type="caution">
    <text evidence="2">The sequence shown here is derived from an EMBL/GenBank/DDBJ whole genome shotgun (WGS) entry which is preliminary data.</text>
</comment>
<evidence type="ECO:0000313" key="3">
    <source>
        <dbReference type="Proteomes" id="UP000266841"/>
    </source>
</evidence>
<proteinExistence type="predicted"/>
<keyword evidence="3" id="KW-1185">Reference proteome</keyword>
<dbReference type="Proteomes" id="UP000266841">
    <property type="component" value="Unassembled WGS sequence"/>
</dbReference>
<dbReference type="AlphaFoldDB" id="K0TD03"/>
<name>K0TD03_THAOC</name>
<evidence type="ECO:0000313" key="2">
    <source>
        <dbReference type="EMBL" id="EJK76583.1"/>
    </source>
</evidence>
<sequence>MSQFGGDFFGIAGTGLEVGHFGYYDAERQYWPAVFVITKHENKEFAMMGMKCMKVLHEHLGSLDGADAQHDSLECFAHVTRLPDGTRRNSKKGAKGSLARYLLREMKLSNKDMSKFVADVLYANYLTPNCKEDYDAFIDLLTEKYPRIMNGETPQSKHISTFYLTKDPRKLGGRAVGPAGTPGSNNGGEKKGGTIQKKFADLTKKYSNKEKKNPIHICIAIAYDQHGSPHFSKFATSPIKHSDDFDMVRTTAEHPLEMANLGSNLLYMVFTSTDWKDMT</sequence>
<organism evidence="2 3">
    <name type="scientific">Thalassiosira oceanica</name>
    <name type="common">Marine diatom</name>
    <dbReference type="NCBI Taxonomy" id="159749"/>
    <lineage>
        <taxon>Eukaryota</taxon>
        <taxon>Sar</taxon>
        <taxon>Stramenopiles</taxon>
        <taxon>Ochrophyta</taxon>
        <taxon>Bacillariophyta</taxon>
        <taxon>Coscinodiscophyceae</taxon>
        <taxon>Thalassiosirophycidae</taxon>
        <taxon>Thalassiosirales</taxon>
        <taxon>Thalassiosiraceae</taxon>
        <taxon>Thalassiosira</taxon>
    </lineage>
</organism>
<protein>
    <submittedName>
        <fullName evidence="2">Uncharacterized protein</fullName>
    </submittedName>
</protein>
<accession>K0TD03</accession>
<feature type="non-terminal residue" evidence="2">
    <location>
        <position position="279"/>
    </location>
</feature>
<dbReference type="EMBL" id="AGNL01001966">
    <property type="protein sequence ID" value="EJK76583.1"/>
    <property type="molecule type" value="Genomic_DNA"/>
</dbReference>
<feature type="region of interest" description="Disordered" evidence="1">
    <location>
        <begin position="174"/>
        <end position="193"/>
    </location>
</feature>
<gene>
    <name evidence="2" type="ORF">THAOC_01645</name>
</gene>